<accession>A0A0C9ZDP1</accession>
<reference evidence="1 2" key="1">
    <citation type="submission" date="2014-04" db="EMBL/GenBank/DDBJ databases">
        <authorList>
            <consortium name="DOE Joint Genome Institute"/>
            <person name="Kuo A."/>
            <person name="Kohler A."/>
            <person name="Costa M.D."/>
            <person name="Nagy L.G."/>
            <person name="Floudas D."/>
            <person name="Copeland A."/>
            <person name="Barry K.W."/>
            <person name="Cichocki N."/>
            <person name="Veneault-Fourrey C."/>
            <person name="LaButti K."/>
            <person name="Lindquist E.A."/>
            <person name="Lipzen A."/>
            <person name="Lundell T."/>
            <person name="Morin E."/>
            <person name="Murat C."/>
            <person name="Sun H."/>
            <person name="Tunlid A."/>
            <person name="Henrissat B."/>
            <person name="Grigoriev I.V."/>
            <person name="Hibbett D.S."/>
            <person name="Martin F."/>
            <person name="Nordberg H.P."/>
            <person name="Cantor M.N."/>
            <person name="Hua S.X."/>
        </authorList>
    </citation>
    <scope>NUCLEOTIDE SEQUENCE [LARGE SCALE GENOMIC DNA]</scope>
    <source>
        <strain evidence="1 2">441</strain>
    </source>
</reference>
<evidence type="ECO:0000313" key="1">
    <source>
        <dbReference type="EMBL" id="KIK24024.1"/>
    </source>
</evidence>
<evidence type="ECO:0000313" key="2">
    <source>
        <dbReference type="Proteomes" id="UP000054018"/>
    </source>
</evidence>
<dbReference type="Proteomes" id="UP000054018">
    <property type="component" value="Unassembled WGS sequence"/>
</dbReference>
<keyword evidence="2" id="KW-1185">Reference proteome</keyword>
<protein>
    <submittedName>
        <fullName evidence="1">Uncharacterized protein</fullName>
    </submittedName>
</protein>
<dbReference type="AlphaFoldDB" id="A0A0C9ZDP1"/>
<sequence length="52" mass="5874">MRPVPGTARKASCNLVAWIQANKLYRGVSFGESRSRSCSDQWRIRQARMCSG</sequence>
<proteinExistence type="predicted"/>
<dbReference type="HOGENOM" id="CLU_3088140_0_0_1"/>
<gene>
    <name evidence="1" type="ORF">PISMIDRAFT_678502</name>
</gene>
<name>A0A0C9ZDP1_9AGAM</name>
<dbReference type="EMBL" id="KN833720">
    <property type="protein sequence ID" value="KIK24024.1"/>
    <property type="molecule type" value="Genomic_DNA"/>
</dbReference>
<reference evidence="2" key="2">
    <citation type="submission" date="2015-01" db="EMBL/GenBank/DDBJ databases">
        <title>Evolutionary Origins and Diversification of the Mycorrhizal Mutualists.</title>
        <authorList>
            <consortium name="DOE Joint Genome Institute"/>
            <consortium name="Mycorrhizal Genomics Consortium"/>
            <person name="Kohler A."/>
            <person name="Kuo A."/>
            <person name="Nagy L.G."/>
            <person name="Floudas D."/>
            <person name="Copeland A."/>
            <person name="Barry K.W."/>
            <person name="Cichocki N."/>
            <person name="Veneault-Fourrey C."/>
            <person name="LaButti K."/>
            <person name="Lindquist E.A."/>
            <person name="Lipzen A."/>
            <person name="Lundell T."/>
            <person name="Morin E."/>
            <person name="Murat C."/>
            <person name="Riley R."/>
            <person name="Ohm R."/>
            <person name="Sun H."/>
            <person name="Tunlid A."/>
            <person name="Henrissat B."/>
            <person name="Grigoriev I.V."/>
            <person name="Hibbett D.S."/>
            <person name="Martin F."/>
        </authorList>
    </citation>
    <scope>NUCLEOTIDE SEQUENCE [LARGE SCALE GENOMIC DNA]</scope>
    <source>
        <strain evidence="2">441</strain>
    </source>
</reference>
<organism evidence="1 2">
    <name type="scientific">Pisolithus microcarpus 441</name>
    <dbReference type="NCBI Taxonomy" id="765257"/>
    <lineage>
        <taxon>Eukaryota</taxon>
        <taxon>Fungi</taxon>
        <taxon>Dikarya</taxon>
        <taxon>Basidiomycota</taxon>
        <taxon>Agaricomycotina</taxon>
        <taxon>Agaricomycetes</taxon>
        <taxon>Agaricomycetidae</taxon>
        <taxon>Boletales</taxon>
        <taxon>Sclerodermatineae</taxon>
        <taxon>Pisolithaceae</taxon>
        <taxon>Pisolithus</taxon>
    </lineage>
</organism>